<accession>A0Y928</accession>
<reference evidence="2 3" key="1">
    <citation type="journal article" date="2010" name="J. Bacteriol.">
        <title>Genome sequence of the oligotrophic marine Gammaproteobacterium HTCC2143, isolated from the Oregon Coast.</title>
        <authorList>
            <person name="Oh H.M."/>
            <person name="Kang I."/>
            <person name="Ferriera S."/>
            <person name="Giovannoni S.J."/>
            <person name="Cho J.C."/>
        </authorList>
    </citation>
    <scope>NUCLEOTIDE SEQUENCE [LARGE SCALE GENOMIC DNA]</scope>
    <source>
        <strain evidence="2 3">HTCC2143</strain>
    </source>
</reference>
<proteinExistence type="predicted"/>
<organism evidence="2 3">
    <name type="scientific">marine gamma proteobacterium HTCC2143</name>
    <dbReference type="NCBI Taxonomy" id="247633"/>
    <lineage>
        <taxon>Bacteria</taxon>
        <taxon>Pseudomonadati</taxon>
        <taxon>Pseudomonadota</taxon>
        <taxon>Gammaproteobacteria</taxon>
        <taxon>Cellvibrionales</taxon>
        <taxon>Spongiibacteraceae</taxon>
        <taxon>BD1-7 clade</taxon>
    </lineage>
</organism>
<dbReference type="AlphaFoldDB" id="A0Y928"/>
<keyword evidence="3" id="KW-1185">Reference proteome</keyword>
<evidence type="ECO:0000313" key="3">
    <source>
        <dbReference type="Proteomes" id="UP000004931"/>
    </source>
</evidence>
<dbReference type="PROSITE" id="PS51459">
    <property type="entry name" value="FIDO"/>
    <property type="match status" value="1"/>
</dbReference>
<dbReference type="EMBL" id="AAVT01000001">
    <property type="protein sequence ID" value="EAW32632.1"/>
    <property type="molecule type" value="Genomic_DNA"/>
</dbReference>
<dbReference type="SUPFAM" id="SSF140931">
    <property type="entry name" value="Fic-like"/>
    <property type="match status" value="1"/>
</dbReference>
<dbReference type="InterPro" id="IPR036597">
    <property type="entry name" value="Fido-like_dom_sf"/>
</dbReference>
<dbReference type="Proteomes" id="UP000004931">
    <property type="component" value="Unassembled WGS sequence"/>
</dbReference>
<dbReference type="InterPro" id="IPR003812">
    <property type="entry name" value="Fido"/>
</dbReference>
<feature type="domain" description="Fido" evidence="1">
    <location>
        <begin position="39"/>
        <end position="183"/>
    </location>
</feature>
<gene>
    <name evidence="2" type="ORF">GP2143_15291</name>
</gene>
<evidence type="ECO:0000259" key="1">
    <source>
        <dbReference type="PROSITE" id="PS51459"/>
    </source>
</evidence>
<dbReference type="eggNOG" id="COG3177">
    <property type="taxonomic scope" value="Bacteria"/>
</dbReference>
<sequence>MATKSSAGITHNSTGSRNTGFDYPKALQFLTELDLKEPLTSKTLQQIHAHLHPQGGHWRSVNLTLPRRDLVNEELKILHGQKTISIAVEQLLHLYYSQTTVDPLLTVPLLALELMRIFPFLDGNRRILLLLMRYQLLVNDHQVVRYIDLESEFLATERGFYRTLSQCSREGASPVPWLSYWWVLIRRLYKRFDRQLKHASITAGRGSKTALIQRFVTQQGKPFRSTDVCAAFPTISRDQIRLALRGMRDKKLIEARGKGPAAVWQKCPAVEATNT</sequence>
<protein>
    <recommendedName>
        <fullName evidence="1">Fido domain-containing protein</fullName>
    </recommendedName>
</protein>
<dbReference type="Pfam" id="PF02661">
    <property type="entry name" value="Fic"/>
    <property type="match status" value="1"/>
</dbReference>
<name>A0Y928_9GAMM</name>
<dbReference type="STRING" id="247633.GP2143_15291"/>
<evidence type="ECO:0000313" key="2">
    <source>
        <dbReference type="EMBL" id="EAW32632.1"/>
    </source>
</evidence>
<comment type="caution">
    <text evidence="2">The sequence shown here is derived from an EMBL/GenBank/DDBJ whole genome shotgun (WGS) entry which is preliminary data.</text>
</comment>
<dbReference type="Gene3D" id="1.10.3290.10">
    <property type="entry name" value="Fido-like domain"/>
    <property type="match status" value="1"/>
</dbReference>